<accession>A0ABR5T3U8</accession>
<keyword evidence="2" id="KW-1185">Reference proteome</keyword>
<evidence type="ECO:0000313" key="1">
    <source>
        <dbReference type="EMBL" id="KWZ37901.1"/>
    </source>
</evidence>
<evidence type="ECO:0000313" key="2">
    <source>
        <dbReference type="Proteomes" id="UP000070255"/>
    </source>
</evidence>
<dbReference type="Proteomes" id="UP000070255">
    <property type="component" value="Unassembled WGS sequence"/>
</dbReference>
<reference evidence="1 2" key="1">
    <citation type="submission" date="2015-11" db="EMBL/GenBank/DDBJ databases">
        <authorList>
            <person name="Sahl J."/>
            <person name="Wagner D."/>
            <person name="Keim P."/>
        </authorList>
    </citation>
    <scope>NUCLEOTIDE SEQUENCE [LARGE SCALE GENOMIC DNA]</scope>
    <source>
        <strain evidence="1 2">BDU18</strain>
    </source>
</reference>
<comment type="caution">
    <text evidence="1">The sequence shown here is derived from an EMBL/GenBank/DDBJ whole genome shotgun (WGS) entry which is preliminary data.</text>
</comment>
<gene>
    <name evidence="1" type="ORF">WS72_23560</name>
</gene>
<organism evidence="1 2">
    <name type="scientific">Burkholderia savannae</name>
    <dbReference type="NCBI Taxonomy" id="1637837"/>
    <lineage>
        <taxon>Bacteria</taxon>
        <taxon>Pseudomonadati</taxon>
        <taxon>Pseudomonadota</taxon>
        <taxon>Betaproteobacteria</taxon>
        <taxon>Burkholderiales</taxon>
        <taxon>Burkholderiaceae</taxon>
        <taxon>Burkholderia</taxon>
        <taxon>pseudomallei group</taxon>
    </lineage>
</organism>
<protein>
    <submittedName>
        <fullName evidence="1">Uncharacterized protein</fullName>
    </submittedName>
</protein>
<proteinExistence type="predicted"/>
<dbReference type="EMBL" id="LNJQ01000004">
    <property type="protein sequence ID" value="KWZ37901.1"/>
    <property type="molecule type" value="Genomic_DNA"/>
</dbReference>
<sequence length="71" mass="7965">MNVARRLACELLAVDDDAAASPHRRIAASPHRRFAPFDVACACERVASRRVASLSFKTGDKRSIRERPQMR</sequence>
<name>A0ABR5T3U8_9BURK</name>